<gene>
    <name evidence="1" type="ORF">M9Y10_002108</name>
</gene>
<accession>A0ABR2L8U8</accession>
<organism evidence="1 2">
    <name type="scientific">Tritrichomonas musculus</name>
    <dbReference type="NCBI Taxonomy" id="1915356"/>
    <lineage>
        <taxon>Eukaryota</taxon>
        <taxon>Metamonada</taxon>
        <taxon>Parabasalia</taxon>
        <taxon>Tritrichomonadida</taxon>
        <taxon>Tritrichomonadidae</taxon>
        <taxon>Tritrichomonas</taxon>
    </lineage>
</organism>
<reference evidence="1 2" key="1">
    <citation type="submission" date="2024-04" db="EMBL/GenBank/DDBJ databases">
        <title>Tritrichomonas musculus Genome.</title>
        <authorList>
            <person name="Alves-Ferreira E."/>
            <person name="Grigg M."/>
            <person name="Lorenzi H."/>
            <person name="Galac M."/>
        </authorList>
    </citation>
    <scope>NUCLEOTIDE SEQUENCE [LARGE SCALE GENOMIC DNA]</scope>
    <source>
        <strain evidence="1 2">EAF2021</strain>
    </source>
</reference>
<evidence type="ECO:0000313" key="1">
    <source>
        <dbReference type="EMBL" id="KAK8899786.1"/>
    </source>
</evidence>
<proteinExistence type="predicted"/>
<comment type="caution">
    <text evidence="1">The sequence shown here is derived from an EMBL/GenBank/DDBJ whole genome shotgun (WGS) entry which is preliminary data.</text>
</comment>
<dbReference type="Proteomes" id="UP001470230">
    <property type="component" value="Unassembled WGS sequence"/>
</dbReference>
<name>A0ABR2L8U8_9EUKA</name>
<protein>
    <submittedName>
        <fullName evidence="1">Uncharacterized protein</fullName>
    </submittedName>
</protein>
<dbReference type="EMBL" id="JAPFFF010000001">
    <property type="protein sequence ID" value="KAK8899786.1"/>
    <property type="molecule type" value="Genomic_DNA"/>
</dbReference>
<evidence type="ECO:0000313" key="2">
    <source>
        <dbReference type="Proteomes" id="UP001470230"/>
    </source>
</evidence>
<keyword evidence="2" id="KW-1185">Reference proteome</keyword>
<sequence>MIPLNHVQPKKVKLETVPYNLTKTINWNDYTTGARNNHKLKSLSEKICDNVIFNYIVPIDPNNTNKVEYLSKFLAEYISEI</sequence>